<gene>
    <name evidence="3" type="ORF">BEWA_010240</name>
</gene>
<evidence type="ECO:0000259" key="2">
    <source>
        <dbReference type="PROSITE" id="PS50829"/>
    </source>
</evidence>
<evidence type="ECO:0000313" key="4">
    <source>
        <dbReference type="Proteomes" id="UP000031512"/>
    </source>
</evidence>
<dbReference type="STRING" id="1537102.L0B1A3"/>
<dbReference type="GeneID" id="15804769"/>
<dbReference type="EMBL" id="CP001670">
    <property type="protein sequence ID" value="AFZ81610.1"/>
    <property type="molecule type" value="Genomic_DNA"/>
</dbReference>
<dbReference type="eggNOG" id="ENOG502S8W3">
    <property type="taxonomic scope" value="Eukaryota"/>
</dbReference>
<dbReference type="VEuPathDB" id="PiroplasmaDB:BEWA_010240"/>
<organism evidence="3 4">
    <name type="scientific">Theileria equi strain WA</name>
    <dbReference type="NCBI Taxonomy" id="1537102"/>
    <lineage>
        <taxon>Eukaryota</taxon>
        <taxon>Sar</taxon>
        <taxon>Alveolata</taxon>
        <taxon>Apicomplexa</taxon>
        <taxon>Aconoidasida</taxon>
        <taxon>Piroplasmida</taxon>
        <taxon>Theileriidae</taxon>
        <taxon>Theileria</taxon>
    </lineage>
</organism>
<reference evidence="3 4" key="1">
    <citation type="journal article" date="2012" name="BMC Genomics">
        <title>Comparative genomic analysis and phylogenetic position of Theileria equi.</title>
        <authorList>
            <person name="Kappmeyer L.S."/>
            <person name="Thiagarajan M."/>
            <person name="Herndon D.R."/>
            <person name="Ramsay J.D."/>
            <person name="Caler E."/>
            <person name="Djikeng A."/>
            <person name="Gillespie J.J."/>
            <person name="Lau A.O."/>
            <person name="Roalson E.H."/>
            <person name="Silva J.C."/>
            <person name="Silva M.G."/>
            <person name="Suarez C.E."/>
            <person name="Ueti M.W."/>
            <person name="Nene V.M."/>
            <person name="Mealey R.H."/>
            <person name="Knowles D.P."/>
            <person name="Brayton K.A."/>
        </authorList>
    </citation>
    <scope>NUCLEOTIDE SEQUENCE [LARGE SCALE GENOMIC DNA]</scope>
    <source>
        <strain evidence="3 4">WA</strain>
    </source>
</reference>
<dbReference type="Gene3D" id="3.30.1490.40">
    <property type="match status" value="1"/>
</dbReference>
<dbReference type="RefSeq" id="XP_004831276.1">
    <property type="nucleotide sequence ID" value="XM_004831219.1"/>
</dbReference>
<feature type="compositionally biased region" description="Acidic residues" evidence="1">
    <location>
        <begin position="261"/>
        <end position="270"/>
    </location>
</feature>
<dbReference type="Proteomes" id="UP000031512">
    <property type="component" value="Chromosome 3"/>
</dbReference>
<feature type="region of interest" description="Disordered" evidence="1">
    <location>
        <begin position="252"/>
        <end position="307"/>
    </location>
</feature>
<protein>
    <recommendedName>
        <fullName evidence="2">GYF domain-containing protein</fullName>
    </recommendedName>
</protein>
<feature type="compositionally biased region" description="Basic and acidic residues" evidence="1">
    <location>
        <begin position="19"/>
        <end position="30"/>
    </location>
</feature>
<feature type="compositionally biased region" description="Acidic residues" evidence="1">
    <location>
        <begin position="298"/>
        <end position="307"/>
    </location>
</feature>
<dbReference type="SUPFAM" id="SSF55277">
    <property type="entry name" value="GYF domain"/>
    <property type="match status" value="1"/>
</dbReference>
<evidence type="ECO:0000313" key="3">
    <source>
        <dbReference type="EMBL" id="AFZ81610.1"/>
    </source>
</evidence>
<evidence type="ECO:0000256" key="1">
    <source>
        <dbReference type="SAM" id="MobiDB-lite"/>
    </source>
</evidence>
<sequence>MEDYDKDLNKVLGAQIDPDSQKEEIHDKLAGNDGLDENNSHGNDLYAVEDEHDPWLKSLESNTPVSSKEPYSYSNKPKPAKTAETDVFKAIDDMPTIEIVKLLISKLDEDETPISLLNSRKRKRATKTETDKSGKEAADSIGISDLAHALIMRWENVYYMSREEIVESFIDYRCNIRDKSPFPRSYQFKWVHGDDTIYGPFSQSDILKWILHNYVSDTNPIVIRELDNEDVPLSDEWIDYKDSTLYKDVKSAKSKNKEESDFNTDDDPDDTLFSTHKSKKQRLIISAKDRRTRKHESDSEDEINPYN</sequence>
<dbReference type="OrthoDB" id="331341at2759"/>
<dbReference type="AlphaFoldDB" id="L0B1A3"/>
<dbReference type="KEGG" id="beq:BEWA_010240"/>
<dbReference type="InterPro" id="IPR035445">
    <property type="entry name" value="GYF-like_dom_sf"/>
</dbReference>
<feature type="domain" description="GYF" evidence="2">
    <location>
        <begin position="183"/>
        <end position="234"/>
    </location>
</feature>
<name>L0B1A3_THEEQ</name>
<accession>L0B1A3</accession>
<dbReference type="PROSITE" id="PS50829">
    <property type="entry name" value="GYF"/>
    <property type="match status" value="1"/>
</dbReference>
<keyword evidence="4" id="KW-1185">Reference proteome</keyword>
<feature type="region of interest" description="Disordered" evidence="1">
    <location>
        <begin position="1"/>
        <end position="79"/>
    </location>
</feature>
<dbReference type="InterPro" id="IPR003169">
    <property type="entry name" value="GYF"/>
</dbReference>
<proteinExistence type="predicted"/>